<dbReference type="Proteomes" id="UP000228934">
    <property type="component" value="Unassembled WGS sequence"/>
</dbReference>
<evidence type="ECO:0000259" key="1">
    <source>
        <dbReference type="Pfam" id="PF06668"/>
    </source>
</evidence>
<proteinExistence type="predicted"/>
<accession>A0A2G9SJR4</accession>
<dbReference type="OrthoDB" id="299997at2759"/>
<evidence type="ECO:0000313" key="3">
    <source>
        <dbReference type="Proteomes" id="UP000228934"/>
    </source>
</evidence>
<feature type="non-terminal residue" evidence="2">
    <location>
        <position position="1"/>
    </location>
</feature>
<feature type="domain" description="Inter-alpha-trypsin inhibitor heavy chain C-terminal" evidence="1">
    <location>
        <begin position="45"/>
        <end position="105"/>
    </location>
</feature>
<gene>
    <name evidence="2" type="ORF">AB205_0053520</name>
</gene>
<dbReference type="PANTHER" id="PTHR10338:SF115">
    <property type="entry name" value="INTER-ALPHA-TRYPSIN INHIBITOR HEAVY CHAIN H3"/>
    <property type="match status" value="1"/>
</dbReference>
<evidence type="ECO:0000313" key="2">
    <source>
        <dbReference type="EMBL" id="PIO40314.1"/>
    </source>
</evidence>
<protein>
    <recommendedName>
        <fullName evidence="1">Inter-alpha-trypsin inhibitor heavy chain C-terminal domain-containing protein</fullName>
    </recommendedName>
</protein>
<organism evidence="2 3">
    <name type="scientific">Aquarana catesbeiana</name>
    <name type="common">American bullfrog</name>
    <name type="synonym">Rana catesbeiana</name>
    <dbReference type="NCBI Taxonomy" id="8400"/>
    <lineage>
        <taxon>Eukaryota</taxon>
        <taxon>Metazoa</taxon>
        <taxon>Chordata</taxon>
        <taxon>Craniata</taxon>
        <taxon>Vertebrata</taxon>
        <taxon>Euteleostomi</taxon>
        <taxon>Amphibia</taxon>
        <taxon>Batrachia</taxon>
        <taxon>Anura</taxon>
        <taxon>Neobatrachia</taxon>
        <taxon>Ranoidea</taxon>
        <taxon>Ranidae</taxon>
        <taxon>Aquarana</taxon>
    </lineage>
</organism>
<dbReference type="InterPro" id="IPR010600">
    <property type="entry name" value="ITI_HC_C"/>
</dbReference>
<keyword evidence="3" id="KW-1185">Reference proteome</keyword>
<reference evidence="3" key="1">
    <citation type="journal article" date="2017" name="Nat. Commun.">
        <title>The North American bullfrog draft genome provides insight into hormonal regulation of long noncoding RNA.</title>
        <authorList>
            <person name="Hammond S.A."/>
            <person name="Warren R.L."/>
            <person name="Vandervalk B.P."/>
            <person name="Kucuk E."/>
            <person name="Khan H."/>
            <person name="Gibb E.A."/>
            <person name="Pandoh P."/>
            <person name="Kirk H."/>
            <person name="Zhao Y."/>
            <person name="Jones M."/>
            <person name="Mungall A.J."/>
            <person name="Coope R."/>
            <person name="Pleasance S."/>
            <person name="Moore R.A."/>
            <person name="Holt R.A."/>
            <person name="Round J.M."/>
            <person name="Ohora S."/>
            <person name="Walle B.V."/>
            <person name="Veldhoen N."/>
            <person name="Helbing C.C."/>
            <person name="Birol I."/>
        </authorList>
    </citation>
    <scope>NUCLEOTIDE SEQUENCE [LARGE SCALE GENOMIC DNA]</scope>
</reference>
<dbReference type="EMBL" id="KV923143">
    <property type="protein sequence ID" value="PIO40314.1"/>
    <property type="molecule type" value="Genomic_DNA"/>
</dbReference>
<dbReference type="GO" id="GO:0004867">
    <property type="term" value="F:serine-type endopeptidase inhibitor activity"/>
    <property type="evidence" value="ECO:0007669"/>
    <property type="project" value="InterPro"/>
</dbReference>
<dbReference type="Pfam" id="PF06668">
    <property type="entry name" value="ITI_HC_C"/>
    <property type="match status" value="1"/>
</dbReference>
<name>A0A2G9SJR4_AQUCT</name>
<dbReference type="GO" id="GO:0030212">
    <property type="term" value="P:hyaluronan metabolic process"/>
    <property type="evidence" value="ECO:0007669"/>
    <property type="project" value="InterPro"/>
</dbReference>
<dbReference type="AlphaFoldDB" id="A0A2G9SJR4"/>
<dbReference type="PANTHER" id="PTHR10338">
    <property type="entry name" value="INTER-ALPHA-TRYPSIN INHIBITOR HEAVY CHAIN FAMILY MEMBER"/>
    <property type="match status" value="1"/>
</dbReference>
<sequence length="128" mass="14504">ECNSVLTVDSDPHFVISVPSKNDALCFNIQEEPGVVLNLVEDLELGQFFHGIDYEISNIHETKNPDKPDATMKVKNKLLTVTRGSQKDYKSDYRNGKKVPCWFVHSNAEGLIDGTHKDYIVSDIFYID</sequence>
<dbReference type="InterPro" id="IPR050934">
    <property type="entry name" value="ITIH"/>
</dbReference>